<dbReference type="SMART" id="SM00448">
    <property type="entry name" value="REC"/>
    <property type="match status" value="1"/>
</dbReference>
<dbReference type="PANTHER" id="PTHR37299:SF1">
    <property type="entry name" value="STAGE 0 SPORULATION PROTEIN A HOMOLOG"/>
    <property type="match status" value="1"/>
</dbReference>
<evidence type="ECO:0000256" key="1">
    <source>
        <dbReference type="PROSITE-ProRule" id="PRU00169"/>
    </source>
</evidence>
<dbReference type="InterPro" id="IPR001789">
    <property type="entry name" value="Sig_transdc_resp-reg_receiver"/>
</dbReference>
<gene>
    <name evidence="4" type="ORF">BACCOP_03433</name>
</gene>
<dbReference type="SUPFAM" id="SSF52172">
    <property type="entry name" value="CheY-like"/>
    <property type="match status" value="1"/>
</dbReference>
<protein>
    <submittedName>
        <fullName evidence="4">LytTr DNA-binding domain protein</fullName>
    </submittedName>
</protein>
<reference evidence="4 5" key="2">
    <citation type="submission" date="2008-04" db="EMBL/GenBank/DDBJ databases">
        <authorList>
            <person name="Fulton L."/>
            <person name="Clifton S."/>
            <person name="Fulton B."/>
            <person name="Xu J."/>
            <person name="Minx P."/>
            <person name="Pepin K.H."/>
            <person name="Johnson M."/>
            <person name="Thiruvilangam P."/>
            <person name="Bhonagiri V."/>
            <person name="Nash W.E."/>
            <person name="Mardis E.R."/>
            <person name="Wilson R.K."/>
        </authorList>
    </citation>
    <scope>NUCLEOTIDE SEQUENCE [LARGE SCALE GENOMIC DNA]</scope>
    <source>
        <strain evidence="4 5">DSM 17136</strain>
    </source>
</reference>
<dbReference type="FunFam" id="3.40.50.2300:FF:000361">
    <property type="entry name" value="Two-component system response regulator"/>
    <property type="match status" value="1"/>
</dbReference>
<dbReference type="InterPro" id="IPR011006">
    <property type="entry name" value="CheY-like_superfamily"/>
</dbReference>
<evidence type="ECO:0000313" key="4">
    <source>
        <dbReference type="EMBL" id="EDU99520.1"/>
    </source>
</evidence>
<dbReference type="GO" id="GO:0003677">
    <property type="term" value="F:DNA binding"/>
    <property type="evidence" value="ECO:0007669"/>
    <property type="project" value="UniProtKB-KW"/>
</dbReference>
<dbReference type="GO" id="GO:0000156">
    <property type="term" value="F:phosphorelay response regulator activity"/>
    <property type="evidence" value="ECO:0007669"/>
    <property type="project" value="InterPro"/>
</dbReference>
<evidence type="ECO:0000259" key="2">
    <source>
        <dbReference type="PROSITE" id="PS50110"/>
    </source>
</evidence>
<accession>B3JNC1</accession>
<keyword evidence="4" id="KW-0238">DNA-binding</keyword>
<dbReference type="PANTHER" id="PTHR37299">
    <property type="entry name" value="TRANSCRIPTIONAL REGULATOR-RELATED"/>
    <property type="match status" value="1"/>
</dbReference>
<dbReference type="eggNOG" id="COG3279">
    <property type="taxonomic scope" value="Bacteria"/>
</dbReference>
<name>B3JNC1_9BACT</name>
<evidence type="ECO:0000313" key="5">
    <source>
        <dbReference type="Proteomes" id="UP000003146"/>
    </source>
</evidence>
<proteinExistence type="predicted"/>
<dbReference type="InterPro" id="IPR046947">
    <property type="entry name" value="LytR-like"/>
</dbReference>
<dbReference type="PROSITE" id="PS50930">
    <property type="entry name" value="HTH_LYTTR"/>
    <property type="match status" value="1"/>
</dbReference>
<dbReference type="Gene3D" id="3.40.50.2300">
    <property type="match status" value="1"/>
</dbReference>
<dbReference type="InterPro" id="IPR007492">
    <property type="entry name" value="LytTR_DNA-bd_dom"/>
</dbReference>
<dbReference type="PROSITE" id="PS50110">
    <property type="entry name" value="RESPONSE_REGULATORY"/>
    <property type="match status" value="1"/>
</dbReference>
<dbReference type="Gene3D" id="2.40.50.1020">
    <property type="entry name" value="LytTr DNA-binding domain"/>
    <property type="match status" value="1"/>
</dbReference>
<comment type="caution">
    <text evidence="4">The sequence shown here is derived from an EMBL/GenBank/DDBJ whole genome shotgun (WGS) entry which is preliminary data.</text>
</comment>
<dbReference type="Proteomes" id="UP000003146">
    <property type="component" value="Unassembled WGS sequence"/>
</dbReference>
<dbReference type="Pfam" id="PF04397">
    <property type="entry name" value="LytTR"/>
    <property type="match status" value="1"/>
</dbReference>
<feature type="domain" description="Response regulatory" evidence="2">
    <location>
        <begin position="29"/>
        <end position="142"/>
    </location>
</feature>
<dbReference type="HOGENOM" id="CLU_000445_14_1_10"/>
<keyword evidence="1" id="KW-0597">Phosphoprotein</keyword>
<feature type="modified residue" description="4-aspartylphosphate" evidence="1">
    <location>
        <position position="82"/>
    </location>
</feature>
<sequence length="284" mass="32854">MLFKGYGAKVGLGNMRVKAENRMVTNKIKAVIIEDEFPAARLLNKMIQKVRPEWEVTVLPGTIEGAVSWFNENPHPDIIFLDIQLNDGISFIFIEQAQPQSMIVFTTAYDEYAVRAFTVNSIDYLLKPIHEERLLEAILKFERLFALSSEHTYNLSNIEQLLKSFAEKKEKQFRTRFLISGPKHLYTVQVSDIAYFYSEDKITFAVTKDAKTHVIDFPLNKLEEQLDDRMFFRANRQFILSADAIKSIQNHFNGKAVVSVIPPYSETIYISREKVSLLKMWLNS</sequence>
<dbReference type="AlphaFoldDB" id="B3JNC1"/>
<dbReference type="Pfam" id="PF00072">
    <property type="entry name" value="Response_reg"/>
    <property type="match status" value="1"/>
</dbReference>
<dbReference type="EMBL" id="ABIY02000117">
    <property type="protein sequence ID" value="EDU99520.1"/>
    <property type="molecule type" value="Genomic_DNA"/>
</dbReference>
<dbReference type="STRING" id="470145.BACCOP_03433"/>
<reference evidence="4 5" key="1">
    <citation type="submission" date="2008-04" db="EMBL/GenBank/DDBJ databases">
        <title>Draft genome sequence of Bacteroides coprocola (DSM 17136).</title>
        <authorList>
            <person name="Sudarsanam P."/>
            <person name="Ley R."/>
            <person name="Guruge J."/>
            <person name="Turnbaugh P.J."/>
            <person name="Mahowald M."/>
            <person name="Liep D."/>
            <person name="Gordon J."/>
        </authorList>
    </citation>
    <scope>NUCLEOTIDE SEQUENCE [LARGE SCALE GENOMIC DNA]</scope>
    <source>
        <strain evidence="4 5">DSM 17136</strain>
    </source>
</reference>
<dbReference type="SMART" id="SM00850">
    <property type="entry name" value="LytTR"/>
    <property type="match status" value="1"/>
</dbReference>
<feature type="domain" description="HTH LytTR-type" evidence="3">
    <location>
        <begin position="177"/>
        <end position="284"/>
    </location>
</feature>
<evidence type="ECO:0000259" key="3">
    <source>
        <dbReference type="PROSITE" id="PS50930"/>
    </source>
</evidence>
<organism evidence="4 5">
    <name type="scientific">Phocaeicola coprocola DSM 17136</name>
    <dbReference type="NCBI Taxonomy" id="470145"/>
    <lineage>
        <taxon>Bacteria</taxon>
        <taxon>Pseudomonadati</taxon>
        <taxon>Bacteroidota</taxon>
        <taxon>Bacteroidia</taxon>
        <taxon>Bacteroidales</taxon>
        <taxon>Bacteroidaceae</taxon>
        <taxon>Phocaeicola</taxon>
    </lineage>
</organism>